<proteinExistence type="predicted"/>
<name>G3ILC5_CRIGR</name>
<dbReference type="InParanoid" id="G3ILC5"/>
<dbReference type="PANTHER" id="PTHR35069">
    <property type="entry name" value="PROTEIN C9ORF135"/>
    <property type="match status" value="1"/>
</dbReference>
<dbReference type="STRING" id="10029.G3ILC5"/>
<evidence type="ECO:0000313" key="1">
    <source>
        <dbReference type="EMBL" id="EGW10065.1"/>
    </source>
</evidence>
<reference evidence="2" key="1">
    <citation type="journal article" date="2011" name="Nat. Biotechnol.">
        <title>The genomic sequence of the Chinese hamster ovary (CHO)-K1 cell line.</title>
        <authorList>
            <person name="Xu X."/>
            <person name="Nagarajan H."/>
            <person name="Lewis N.E."/>
            <person name="Pan S."/>
            <person name="Cai Z."/>
            <person name="Liu X."/>
            <person name="Chen W."/>
            <person name="Xie M."/>
            <person name="Wang W."/>
            <person name="Hammond S."/>
            <person name="Andersen M.R."/>
            <person name="Neff N."/>
            <person name="Passarelli B."/>
            <person name="Koh W."/>
            <person name="Fan H.C."/>
            <person name="Wang J."/>
            <person name="Gui Y."/>
            <person name="Lee K.H."/>
            <person name="Betenbaugh M.J."/>
            <person name="Quake S.R."/>
            <person name="Famili I."/>
            <person name="Palsson B.O."/>
            <person name="Wang J."/>
        </authorList>
    </citation>
    <scope>NUCLEOTIDE SEQUENCE [LARGE SCALE GENOMIC DNA]</scope>
    <source>
        <strain evidence="2">CHO K1 cell line</strain>
    </source>
</reference>
<evidence type="ECO:0000313" key="2">
    <source>
        <dbReference type="Proteomes" id="UP000001075"/>
    </source>
</evidence>
<dbReference type="Pfam" id="PF15139">
    <property type="entry name" value="CFAP95"/>
    <property type="match status" value="1"/>
</dbReference>
<dbReference type="Proteomes" id="UP000001075">
    <property type="component" value="Unassembled WGS sequence"/>
</dbReference>
<dbReference type="EMBL" id="JH003984">
    <property type="protein sequence ID" value="EGW10065.1"/>
    <property type="molecule type" value="Genomic_DNA"/>
</dbReference>
<dbReference type="PANTHER" id="PTHR35069:SF1">
    <property type="entry name" value="CILIA- AND FLAGELLA-ASSOCIATED PROTEIN 95"/>
    <property type="match status" value="1"/>
</dbReference>
<gene>
    <name evidence="1" type="ORF">I79_024689</name>
</gene>
<accession>G3ILC5</accession>
<organism evidence="1 2">
    <name type="scientific">Cricetulus griseus</name>
    <name type="common">Chinese hamster</name>
    <name type="synonym">Cricetulus barabensis griseus</name>
    <dbReference type="NCBI Taxonomy" id="10029"/>
    <lineage>
        <taxon>Eukaryota</taxon>
        <taxon>Metazoa</taxon>
        <taxon>Chordata</taxon>
        <taxon>Craniata</taxon>
        <taxon>Vertebrata</taxon>
        <taxon>Euteleostomi</taxon>
        <taxon>Mammalia</taxon>
        <taxon>Eutheria</taxon>
        <taxon>Euarchontoglires</taxon>
        <taxon>Glires</taxon>
        <taxon>Rodentia</taxon>
        <taxon>Myomorpha</taxon>
        <taxon>Muroidea</taxon>
        <taxon>Cricetidae</taxon>
        <taxon>Cricetinae</taxon>
        <taxon>Cricetulus</taxon>
    </lineage>
</organism>
<dbReference type="GO" id="GO:0005886">
    <property type="term" value="C:plasma membrane"/>
    <property type="evidence" value="ECO:0007669"/>
    <property type="project" value="TreeGrafter"/>
</dbReference>
<dbReference type="InterPro" id="IPR027905">
    <property type="entry name" value="CFAP95"/>
</dbReference>
<sequence length="127" mass="14458">MGTFSSACQDCFGRKEQWYEIGPTDLLERKGSLTLRSHDKKYSKPVLVYSWSAYKTRLYIVARRSQEPEPVSSVIDAHELFEISIEHAPMRIYSKDLETVASPEAGHILLSFHKTNLSFNIYAGKSA</sequence>
<protein>
    <submittedName>
        <fullName evidence="1">Uncharacterized protein C9orf135-like</fullName>
    </submittedName>
</protein>
<dbReference type="AlphaFoldDB" id="G3ILC5"/>